<protein>
    <submittedName>
        <fullName evidence="1">Uncharacterized protein</fullName>
    </submittedName>
</protein>
<accession>A0A7D9HNA5</accession>
<dbReference type="PANTHER" id="PTHR33198">
    <property type="entry name" value="ANK_REP_REGION DOMAIN-CONTAINING PROTEIN-RELATED"/>
    <property type="match status" value="1"/>
</dbReference>
<dbReference type="EMBL" id="CACRXK020001095">
    <property type="protein sequence ID" value="CAB3986938.1"/>
    <property type="molecule type" value="Genomic_DNA"/>
</dbReference>
<name>A0A7D9HNA5_PARCT</name>
<evidence type="ECO:0000313" key="2">
    <source>
        <dbReference type="Proteomes" id="UP001152795"/>
    </source>
</evidence>
<sequence length="302" mass="34690">MAERIIGVSPPSSFSFEGEKGRRIYDTYEFENTADKVKLKPVLKKFEEYCNSRRNTTFERHTFFTYRQQEGLQTFTSFVTELKKRSTAWGFDALTHSLIKDMIICGASDNSFRERMLRGPNIWLQKAKLDLGAVIKKVDQVDDPEDSASFKSSSESDFLLESVVVREPNRPSERLTKESLQKVQFSPTNQSDINQAVGVQRLLYPRSRKVHCPYSVQRTKASYPAYRSRIRDHTYLWFGYLGATQPSQASVPKVTDSNGEESILIALERLLHKRPHNNLTLKDDVHPVVVPLEGHRLLSNID</sequence>
<dbReference type="Proteomes" id="UP001152795">
    <property type="component" value="Unassembled WGS sequence"/>
</dbReference>
<gene>
    <name evidence="1" type="ORF">PACLA_8A018191</name>
</gene>
<dbReference type="AlphaFoldDB" id="A0A7D9HNA5"/>
<organism evidence="1 2">
    <name type="scientific">Paramuricea clavata</name>
    <name type="common">Red gorgonian</name>
    <name type="synonym">Violescent sea-whip</name>
    <dbReference type="NCBI Taxonomy" id="317549"/>
    <lineage>
        <taxon>Eukaryota</taxon>
        <taxon>Metazoa</taxon>
        <taxon>Cnidaria</taxon>
        <taxon>Anthozoa</taxon>
        <taxon>Octocorallia</taxon>
        <taxon>Malacalcyonacea</taxon>
        <taxon>Plexauridae</taxon>
        <taxon>Paramuricea</taxon>
    </lineage>
</organism>
<comment type="caution">
    <text evidence="1">The sequence shown here is derived from an EMBL/GenBank/DDBJ whole genome shotgun (WGS) entry which is preliminary data.</text>
</comment>
<reference evidence="1" key="1">
    <citation type="submission" date="2020-04" db="EMBL/GenBank/DDBJ databases">
        <authorList>
            <person name="Alioto T."/>
            <person name="Alioto T."/>
            <person name="Gomez Garrido J."/>
        </authorList>
    </citation>
    <scope>NUCLEOTIDE SEQUENCE</scope>
    <source>
        <strain evidence="1">A484AB</strain>
    </source>
</reference>
<keyword evidence="2" id="KW-1185">Reference proteome</keyword>
<evidence type="ECO:0000313" key="1">
    <source>
        <dbReference type="EMBL" id="CAB3986938.1"/>
    </source>
</evidence>
<proteinExistence type="predicted"/>